<evidence type="ECO:0000313" key="2">
    <source>
        <dbReference type="EMBL" id="RDD60423.1"/>
    </source>
</evidence>
<dbReference type="SUPFAM" id="SSF53850">
    <property type="entry name" value="Periplasmic binding protein-like II"/>
    <property type="match status" value="1"/>
</dbReference>
<dbReference type="GO" id="GO:0022857">
    <property type="term" value="F:transmembrane transporter activity"/>
    <property type="evidence" value="ECO:0007669"/>
    <property type="project" value="InterPro"/>
</dbReference>
<comment type="caution">
    <text evidence="2">The sequence shown here is derived from an EMBL/GenBank/DDBJ whole genome shotgun (WGS) entry which is preliminary data.</text>
</comment>
<keyword evidence="3" id="KW-1185">Reference proteome</keyword>
<dbReference type="InterPro" id="IPR007210">
    <property type="entry name" value="ABC_Gly_betaine_transp_sub-bd"/>
</dbReference>
<proteinExistence type="predicted"/>
<accession>A0A369T514</accession>
<dbReference type="GO" id="GO:0043190">
    <property type="term" value="C:ATP-binding cassette (ABC) transporter complex"/>
    <property type="evidence" value="ECO:0007669"/>
    <property type="project" value="InterPro"/>
</dbReference>
<dbReference type="EMBL" id="QPMH01000027">
    <property type="protein sequence ID" value="RDD60423.1"/>
    <property type="molecule type" value="Genomic_DNA"/>
</dbReference>
<feature type="domain" description="ABC-type glycine betaine transport system substrate-binding" evidence="1">
    <location>
        <begin position="2"/>
        <end position="64"/>
    </location>
</feature>
<protein>
    <recommendedName>
        <fullName evidence="1">ABC-type glycine betaine transport system substrate-binding domain-containing protein</fullName>
    </recommendedName>
</protein>
<sequence>MEDPKGVLRGLEHADVVAREGFCSDEPKIAQTLFRMRVPINEVQVSMYEAEQTSYPEAAKNYIESHSKGASYWLTGELD</sequence>
<evidence type="ECO:0000259" key="1">
    <source>
        <dbReference type="Pfam" id="PF04069"/>
    </source>
</evidence>
<evidence type="ECO:0000313" key="3">
    <source>
        <dbReference type="Proteomes" id="UP000253941"/>
    </source>
</evidence>
<reference evidence="2 3" key="1">
    <citation type="submission" date="2018-07" db="EMBL/GenBank/DDBJ databases">
        <title>Venubactetium sediminum gen. nov., sp. nov., isolated from a marine solar saltern.</title>
        <authorList>
            <person name="Wang S."/>
        </authorList>
    </citation>
    <scope>NUCLEOTIDE SEQUENCE [LARGE SCALE GENOMIC DNA]</scope>
    <source>
        <strain evidence="2 3">WD2A32</strain>
    </source>
</reference>
<dbReference type="Proteomes" id="UP000253941">
    <property type="component" value="Unassembled WGS sequence"/>
</dbReference>
<gene>
    <name evidence="2" type="ORF">DRB17_18115</name>
</gene>
<dbReference type="Pfam" id="PF04069">
    <property type="entry name" value="OpuAC"/>
    <property type="match status" value="1"/>
</dbReference>
<organism evidence="2 3">
    <name type="scientific">Ferruginivarius sediminum</name>
    <dbReference type="NCBI Taxonomy" id="2661937"/>
    <lineage>
        <taxon>Bacteria</taxon>
        <taxon>Pseudomonadati</taxon>
        <taxon>Pseudomonadota</taxon>
        <taxon>Alphaproteobacteria</taxon>
        <taxon>Rhodospirillales</taxon>
        <taxon>Rhodospirillaceae</taxon>
        <taxon>Ferruginivarius</taxon>
    </lineage>
</organism>
<dbReference type="Gene3D" id="3.40.190.10">
    <property type="entry name" value="Periplasmic binding protein-like II"/>
    <property type="match status" value="1"/>
</dbReference>
<name>A0A369T514_9PROT</name>
<dbReference type="AlphaFoldDB" id="A0A369T514"/>